<evidence type="ECO:0000256" key="1">
    <source>
        <dbReference type="SAM" id="Phobius"/>
    </source>
</evidence>
<name>A0A1Y2BXC1_9FUNG</name>
<evidence type="ECO:0000313" key="2">
    <source>
        <dbReference type="EMBL" id="ORY38745.1"/>
    </source>
</evidence>
<accession>A0A1Y2BXC1</accession>
<proteinExistence type="predicted"/>
<dbReference type="Proteomes" id="UP000193642">
    <property type="component" value="Unassembled WGS sequence"/>
</dbReference>
<evidence type="ECO:0000313" key="3">
    <source>
        <dbReference type="Proteomes" id="UP000193642"/>
    </source>
</evidence>
<keyword evidence="1" id="KW-0812">Transmembrane</keyword>
<dbReference type="OrthoDB" id="10009287at2759"/>
<organism evidence="2 3">
    <name type="scientific">Rhizoclosmatium globosum</name>
    <dbReference type="NCBI Taxonomy" id="329046"/>
    <lineage>
        <taxon>Eukaryota</taxon>
        <taxon>Fungi</taxon>
        <taxon>Fungi incertae sedis</taxon>
        <taxon>Chytridiomycota</taxon>
        <taxon>Chytridiomycota incertae sedis</taxon>
        <taxon>Chytridiomycetes</taxon>
        <taxon>Chytridiales</taxon>
        <taxon>Chytriomycetaceae</taxon>
        <taxon>Rhizoclosmatium</taxon>
    </lineage>
</organism>
<keyword evidence="1" id="KW-1133">Transmembrane helix</keyword>
<feature type="transmembrane region" description="Helical" evidence="1">
    <location>
        <begin position="33"/>
        <end position="55"/>
    </location>
</feature>
<sequence length="80" mass="8923">MATPQLPPQVEEYRKNLVQDLNQIEAQTKVNKVYIAIAGVVFVAISVLFNVLHVFTTNIIATVVPAIRFLDAARRTMLKA</sequence>
<dbReference type="EMBL" id="MCGO01000042">
    <property type="protein sequence ID" value="ORY38745.1"/>
    <property type="molecule type" value="Genomic_DNA"/>
</dbReference>
<gene>
    <name evidence="2" type="ORF">BCR33DRAFT_853730</name>
</gene>
<keyword evidence="3" id="KW-1185">Reference proteome</keyword>
<protein>
    <submittedName>
        <fullName evidence="2">Uncharacterized protein</fullName>
    </submittedName>
</protein>
<reference evidence="2 3" key="1">
    <citation type="submission" date="2016-07" db="EMBL/GenBank/DDBJ databases">
        <title>Pervasive Adenine N6-methylation of Active Genes in Fungi.</title>
        <authorList>
            <consortium name="DOE Joint Genome Institute"/>
            <person name="Mondo S.J."/>
            <person name="Dannebaum R.O."/>
            <person name="Kuo R.C."/>
            <person name="Labutti K."/>
            <person name="Haridas S."/>
            <person name="Kuo A."/>
            <person name="Salamov A."/>
            <person name="Ahrendt S.R."/>
            <person name="Lipzen A."/>
            <person name="Sullivan W."/>
            <person name="Andreopoulos W.B."/>
            <person name="Clum A."/>
            <person name="Lindquist E."/>
            <person name="Daum C."/>
            <person name="Ramamoorthy G.K."/>
            <person name="Gryganskyi A."/>
            <person name="Culley D."/>
            <person name="Magnuson J.K."/>
            <person name="James T.Y."/>
            <person name="O'Malley M.A."/>
            <person name="Stajich J.E."/>
            <person name="Spatafora J.W."/>
            <person name="Visel A."/>
            <person name="Grigoriev I.V."/>
        </authorList>
    </citation>
    <scope>NUCLEOTIDE SEQUENCE [LARGE SCALE GENOMIC DNA]</scope>
    <source>
        <strain evidence="2 3">JEL800</strain>
    </source>
</reference>
<dbReference type="AlphaFoldDB" id="A0A1Y2BXC1"/>
<keyword evidence="1" id="KW-0472">Membrane</keyword>
<comment type="caution">
    <text evidence="2">The sequence shown here is derived from an EMBL/GenBank/DDBJ whole genome shotgun (WGS) entry which is preliminary data.</text>
</comment>